<name>W2S8C9_CYPE1</name>
<dbReference type="eggNOG" id="ENOG502SPT1">
    <property type="taxonomic scope" value="Eukaryota"/>
</dbReference>
<feature type="domain" description="Heterokaryon incompatibility" evidence="2">
    <location>
        <begin position="305"/>
        <end position="448"/>
    </location>
</feature>
<accession>W2S8C9</accession>
<dbReference type="RefSeq" id="XP_008712640.1">
    <property type="nucleotide sequence ID" value="XM_008714418.1"/>
</dbReference>
<dbReference type="GeneID" id="19977084"/>
<dbReference type="PANTHER" id="PTHR33112:SF12">
    <property type="entry name" value="HETEROKARYON INCOMPATIBILITY DOMAIN-CONTAINING PROTEIN"/>
    <property type="match status" value="1"/>
</dbReference>
<evidence type="ECO:0000313" key="4">
    <source>
        <dbReference type="Proteomes" id="UP000030752"/>
    </source>
</evidence>
<proteinExistence type="predicted"/>
<reference evidence="3 4" key="1">
    <citation type="submission" date="2013-03" db="EMBL/GenBank/DDBJ databases">
        <title>The Genome Sequence of Phialophora europaea CBS 101466.</title>
        <authorList>
            <consortium name="The Broad Institute Genomics Platform"/>
            <person name="Cuomo C."/>
            <person name="de Hoog S."/>
            <person name="Gorbushina A."/>
            <person name="Walker B."/>
            <person name="Young S.K."/>
            <person name="Zeng Q."/>
            <person name="Gargeya S."/>
            <person name="Fitzgerald M."/>
            <person name="Haas B."/>
            <person name="Abouelleil A."/>
            <person name="Allen A.W."/>
            <person name="Alvarado L."/>
            <person name="Arachchi H.M."/>
            <person name="Berlin A.M."/>
            <person name="Chapman S.B."/>
            <person name="Gainer-Dewar J."/>
            <person name="Goldberg J."/>
            <person name="Griggs A."/>
            <person name="Gujja S."/>
            <person name="Hansen M."/>
            <person name="Howarth C."/>
            <person name="Imamovic A."/>
            <person name="Ireland A."/>
            <person name="Larimer J."/>
            <person name="McCowan C."/>
            <person name="Murphy C."/>
            <person name="Pearson M."/>
            <person name="Poon T.W."/>
            <person name="Priest M."/>
            <person name="Roberts A."/>
            <person name="Saif S."/>
            <person name="Shea T."/>
            <person name="Sisk P."/>
            <person name="Sykes S."/>
            <person name="Wortman J."/>
            <person name="Nusbaum C."/>
            <person name="Birren B."/>
        </authorList>
    </citation>
    <scope>NUCLEOTIDE SEQUENCE [LARGE SCALE GENOMIC DNA]</scope>
    <source>
        <strain evidence="3 4">CBS 101466</strain>
    </source>
</reference>
<feature type="region of interest" description="Disordered" evidence="1">
    <location>
        <begin position="14"/>
        <end position="66"/>
    </location>
</feature>
<gene>
    <name evidence="3" type="ORF">HMPREF1541_09745</name>
</gene>
<dbReference type="EMBL" id="KB822713">
    <property type="protein sequence ID" value="ETN44870.1"/>
    <property type="molecule type" value="Genomic_DNA"/>
</dbReference>
<evidence type="ECO:0000313" key="3">
    <source>
        <dbReference type="EMBL" id="ETN44870.1"/>
    </source>
</evidence>
<dbReference type="InParanoid" id="W2S8C9"/>
<organism evidence="3 4">
    <name type="scientific">Cyphellophora europaea (strain CBS 101466)</name>
    <name type="common">Phialophora europaea</name>
    <dbReference type="NCBI Taxonomy" id="1220924"/>
    <lineage>
        <taxon>Eukaryota</taxon>
        <taxon>Fungi</taxon>
        <taxon>Dikarya</taxon>
        <taxon>Ascomycota</taxon>
        <taxon>Pezizomycotina</taxon>
        <taxon>Eurotiomycetes</taxon>
        <taxon>Chaetothyriomycetidae</taxon>
        <taxon>Chaetothyriales</taxon>
        <taxon>Cyphellophoraceae</taxon>
        <taxon>Cyphellophora</taxon>
    </lineage>
</organism>
<dbReference type="Pfam" id="PF06985">
    <property type="entry name" value="HET"/>
    <property type="match status" value="1"/>
</dbReference>
<dbReference type="AlphaFoldDB" id="W2S8C9"/>
<dbReference type="STRING" id="1220924.W2S8C9"/>
<dbReference type="VEuPathDB" id="FungiDB:HMPREF1541_09745"/>
<evidence type="ECO:0000256" key="1">
    <source>
        <dbReference type="SAM" id="MobiDB-lite"/>
    </source>
</evidence>
<dbReference type="PANTHER" id="PTHR33112">
    <property type="entry name" value="DOMAIN PROTEIN, PUTATIVE-RELATED"/>
    <property type="match status" value="1"/>
</dbReference>
<dbReference type="Proteomes" id="UP000030752">
    <property type="component" value="Unassembled WGS sequence"/>
</dbReference>
<evidence type="ECO:0000259" key="2">
    <source>
        <dbReference type="Pfam" id="PF06985"/>
    </source>
</evidence>
<sequence length="769" mass="88033">MDRSSLKDKLVAKIASRKKQAPSAEPAPSGPRRRFNRTSRNEDLVPERRVREPHRLTDTEDLDEQKFRRKATMLMARNQQETSASSNPDPGRSVMCYECRVWMDMIHSHPWADPTRVKRGIGWFSEVSRPRSNACALCSIIEGILNANAVVTVGTGSSVGFKYRLQPTLLGSAYDRDPRRQFGQETVSTRRLYDRWGLGLEIKPPGHRVSSIRLDNVIHGAIRPLPAPIYYRLEEAPFETRPLLCGRSRPPHCDFRLLKTWIDLCDKHHRGSCIRRSNLRGTIRLIDTENQCLVLSDDVSSDHGYIALSYVWGDKEQSYAVSAESYAKLSDKGALLKLDLSRTVADAILLVQNLGFRYLWVDALCIRQDSMFDKHEQIAQMGFVYQSALFTIIAASGDDCDAGLPGVRPYTRTNEQKSVQSGNITLLSAFQSSIHTTKWARRGWTYQEELLSTRRLVFTRELVYWNCPSASWYEDLQFESSDRIGFMPPGVDVRPSLEEQYSNLKARKYFELVQEYARRELSYSTDALNAFSGILSMLTEYSGEQFFWGHMISDFERQLSWFGRAKERHVTRENSFPSWSWVSREGELSFDECETYHPAIACYTIKAGARGLTCSRINHPESSCVPKSLDSLYALPLEQVMKFVPASHLQPGFHLCFYTQRATFYLMPQGRLVLPGVPGTFWNNKRRIPRPEHGYLLPSLQGSDLCPKGYRECILLGHRPATSQFDDPHVLVMLIRRDEFGIAYREGLAVIPAEHWERSNQRRELIVLG</sequence>
<dbReference type="OrthoDB" id="2958217at2759"/>
<feature type="compositionally biased region" description="Basic and acidic residues" evidence="1">
    <location>
        <begin position="39"/>
        <end position="58"/>
    </location>
</feature>
<dbReference type="InterPro" id="IPR010730">
    <property type="entry name" value="HET"/>
</dbReference>
<keyword evidence="4" id="KW-1185">Reference proteome</keyword>
<protein>
    <recommendedName>
        <fullName evidence="2">Heterokaryon incompatibility domain-containing protein</fullName>
    </recommendedName>
</protein>
<dbReference type="HOGENOM" id="CLU_363288_0_0_1"/>